<dbReference type="RefSeq" id="WP_155317966.1">
    <property type="nucleotide sequence ID" value="NZ_AP021874.1"/>
</dbReference>
<feature type="transmembrane region" description="Helical" evidence="11">
    <location>
        <begin position="62"/>
        <end position="83"/>
    </location>
</feature>
<feature type="domain" description="V-ATPase proteolipid subunit C-like" evidence="12">
    <location>
        <begin position="176"/>
        <end position="239"/>
    </location>
</feature>
<evidence type="ECO:0000256" key="4">
    <source>
        <dbReference type="ARBA" id="ARBA00022547"/>
    </source>
</evidence>
<evidence type="ECO:0000256" key="5">
    <source>
        <dbReference type="ARBA" id="ARBA00022692"/>
    </source>
</evidence>
<evidence type="ECO:0000256" key="10">
    <source>
        <dbReference type="ARBA" id="ARBA00023136"/>
    </source>
</evidence>
<feature type="site" description="Reversibly protonated during proton transport" evidence="11">
    <location>
        <position position="65"/>
    </location>
</feature>
<evidence type="ECO:0000256" key="11">
    <source>
        <dbReference type="HAMAP-Rule" id="MF_01396"/>
    </source>
</evidence>
<comment type="caution">
    <text evidence="11">Lacks conserved residue(s) required for the propagation of feature annotation.</text>
</comment>
<feature type="domain" description="V-ATPase proteolipid subunit C-like" evidence="12">
    <location>
        <begin position="95"/>
        <end position="158"/>
    </location>
</feature>
<dbReference type="HAMAP" id="MF_01396">
    <property type="entry name" value="ATP_synth_c_bact"/>
    <property type="match status" value="3"/>
</dbReference>
<keyword evidence="9 11" id="KW-0446">Lipid-binding</keyword>
<gene>
    <name evidence="11" type="primary">atpE</name>
    <name evidence="13" type="ORF">DSCA_39090</name>
</gene>
<dbReference type="PROSITE" id="PS00605">
    <property type="entry name" value="ATPASE_C"/>
    <property type="match status" value="1"/>
</dbReference>
<evidence type="ECO:0000259" key="12">
    <source>
        <dbReference type="Pfam" id="PF00137"/>
    </source>
</evidence>
<feature type="transmembrane region" description="Helical" evidence="11">
    <location>
        <begin position="217"/>
        <end position="241"/>
    </location>
</feature>
<evidence type="ECO:0000256" key="3">
    <source>
        <dbReference type="ARBA" id="ARBA00022448"/>
    </source>
</evidence>
<accession>A0A5K7YQ24</accession>
<evidence type="ECO:0000313" key="14">
    <source>
        <dbReference type="Proteomes" id="UP000427906"/>
    </source>
</evidence>
<dbReference type="InterPro" id="IPR020537">
    <property type="entry name" value="ATP_synth_F0_csu_DDCD_BS"/>
</dbReference>
<protein>
    <recommendedName>
        <fullName evidence="11">ATP synthase subunit c</fullName>
    </recommendedName>
    <alternativeName>
        <fullName evidence="11">ATP synthase F(0) sector subunit c</fullName>
    </alternativeName>
    <alternativeName>
        <fullName evidence="11">F-type ATPase subunit c</fullName>
        <shortName evidence="11">F-ATPase subunit c</shortName>
    </alternativeName>
    <alternativeName>
        <fullName evidence="11">Lipid-binding protein</fullName>
    </alternativeName>
</protein>
<reference evidence="13 14" key="1">
    <citation type="submission" date="2019-11" db="EMBL/GenBank/DDBJ databases">
        <title>Comparative genomics of hydrocarbon-degrading Desulfosarcina strains.</title>
        <authorList>
            <person name="Watanabe M."/>
            <person name="Kojima H."/>
            <person name="Fukui M."/>
        </authorList>
    </citation>
    <scope>NUCLEOTIDE SEQUENCE [LARGE SCALE GENOMIC DNA]</scope>
    <source>
        <strain evidence="13 14">PL12</strain>
    </source>
</reference>
<dbReference type="PANTHER" id="PTHR10031">
    <property type="entry name" value="ATP SYNTHASE LIPID-BINDING PROTEIN, MITOCHONDRIAL"/>
    <property type="match status" value="1"/>
</dbReference>
<dbReference type="OrthoDB" id="5418476at2"/>
<evidence type="ECO:0000256" key="7">
    <source>
        <dbReference type="ARBA" id="ARBA00022989"/>
    </source>
</evidence>
<feature type="domain" description="V-ATPase proteolipid subunit C-like" evidence="12">
    <location>
        <begin position="257"/>
        <end position="320"/>
    </location>
</feature>
<dbReference type="InterPro" id="IPR002379">
    <property type="entry name" value="ATPase_proteolipid_c-like_dom"/>
</dbReference>
<evidence type="ECO:0000256" key="8">
    <source>
        <dbReference type="ARBA" id="ARBA00023065"/>
    </source>
</evidence>
<dbReference type="KEGG" id="dalk:DSCA_39090"/>
<keyword evidence="7 11" id="KW-1133">Transmembrane helix</keyword>
<dbReference type="Gene3D" id="1.20.120.610">
    <property type="entry name" value="lithium bound rotor ring of v- atpase"/>
    <property type="match status" value="2"/>
</dbReference>
<keyword evidence="10 11" id="KW-0472">Membrane</keyword>
<keyword evidence="8 11" id="KW-0406">Ion transport</keyword>
<feature type="transmembrane region" description="Helical" evidence="11">
    <location>
        <begin position="172"/>
        <end position="196"/>
    </location>
</feature>
<keyword evidence="4 11" id="KW-0138">CF(0)</keyword>
<dbReference type="GO" id="GO:0046933">
    <property type="term" value="F:proton-transporting ATP synthase activity, rotational mechanism"/>
    <property type="evidence" value="ECO:0007669"/>
    <property type="project" value="UniProtKB-UniRule"/>
</dbReference>
<feature type="transmembrane region" description="Helical" evidence="11">
    <location>
        <begin position="253"/>
        <end position="277"/>
    </location>
</feature>
<feature type="site" description="Reversibly protonated during proton transport" evidence="11">
    <location>
        <position position="307"/>
    </location>
</feature>
<evidence type="ECO:0000313" key="13">
    <source>
        <dbReference type="EMBL" id="BBO69979.1"/>
    </source>
</evidence>
<comment type="function">
    <text evidence="11">F(1)F(0) ATP synthase produces ATP from ADP in the presence of a proton or sodium gradient. F-type ATPases consist of two structural domains, F(1) containing the extramembraneous catalytic core and F(0) containing the membrane proton channel, linked together by a central stalk and a peripheral stalk. During catalysis, ATP synthesis in the catalytic domain of F(1) is coupled via a rotary mechanism of the central stalk subunits to proton translocation.</text>
</comment>
<comment type="subcellular location">
    <subcellularLocation>
        <location evidence="11">Cell membrane</location>
        <topology evidence="11">Multi-pass membrane protein</topology>
    </subcellularLocation>
    <subcellularLocation>
        <location evidence="1">Membrane</location>
        <topology evidence="1">Multi-pass membrane protein</topology>
    </subcellularLocation>
</comment>
<dbReference type="Proteomes" id="UP000427906">
    <property type="component" value="Chromosome"/>
</dbReference>
<dbReference type="PANTHER" id="PTHR10031:SF0">
    <property type="entry name" value="ATPASE PROTEIN 9"/>
    <property type="match status" value="1"/>
</dbReference>
<feature type="transmembrane region" description="Helical" evidence="11">
    <location>
        <begin position="298"/>
        <end position="323"/>
    </location>
</feature>
<keyword evidence="11" id="KW-0066">ATP synthesis</keyword>
<dbReference type="GO" id="GO:0033177">
    <property type="term" value="C:proton-transporting two-sector ATPase complex, proton-transporting domain"/>
    <property type="evidence" value="ECO:0007669"/>
    <property type="project" value="InterPro"/>
</dbReference>
<feature type="domain" description="V-ATPase proteolipid subunit C-like" evidence="12">
    <location>
        <begin position="16"/>
        <end position="78"/>
    </location>
</feature>
<sequence length="324" mass="32132">MEQDIQTWVKLAAYTGGGLSIGFGAIGAAIGEGYTAAQANAAVSRNPALAGDVFKSMLVGQAIAESASIFSLVVAMILLFSNIPAGSYVTVAAVFAAGLAMGFGAIGSGVGAGFPAGAACTGLVRQPSMSAKLTTNMLIGSAVCQTPSIFALVISFILIFSDFATHPLWPAWGAILGAGLASGLSAIGSGIGGGIVAGASSEGIARQPTSVSPVTNIMLLGQAIAQTPAILGLLVAFILIFKEFGATETIAPAMALLGSGLCMGIGGIGPGIGEGIASSGGVKWIARNEKEIGTLTRTMLVGMAVAESTAIYAMVISLVLIFVV</sequence>
<dbReference type="GO" id="GO:0005886">
    <property type="term" value="C:plasma membrane"/>
    <property type="evidence" value="ECO:0007669"/>
    <property type="project" value="UniProtKB-SubCell"/>
</dbReference>
<evidence type="ECO:0000256" key="2">
    <source>
        <dbReference type="ARBA" id="ARBA00006704"/>
    </source>
</evidence>
<dbReference type="GO" id="GO:0045259">
    <property type="term" value="C:proton-transporting ATP synthase complex"/>
    <property type="evidence" value="ECO:0007669"/>
    <property type="project" value="UniProtKB-KW"/>
</dbReference>
<organism evidence="13 14">
    <name type="scientific">Desulfosarcina alkanivorans</name>
    <dbReference type="NCBI Taxonomy" id="571177"/>
    <lineage>
        <taxon>Bacteria</taxon>
        <taxon>Pseudomonadati</taxon>
        <taxon>Thermodesulfobacteriota</taxon>
        <taxon>Desulfobacteria</taxon>
        <taxon>Desulfobacterales</taxon>
        <taxon>Desulfosarcinaceae</taxon>
        <taxon>Desulfosarcina</taxon>
    </lineage>
</organism>
<dbReference type="GO" id="GO:0008289">
    <property type="term" value="F:lipid binding"/>
    <property type="evidence" value="ECO:0007669"/>
    <property type="project" value="UniProtKB-KW"/>
</dbReference>
<dbReference type="Pfam" id="PF00137">
    <property type="entry name" value="ATP-synt_C"/>
    <property type="match status" value="4"/>
</dbReference>
<name>A0A5K7YQ24_9BACT</name>
<dbReference type="InterPro" id="IPR000454">
    <property type="entry name" value="ATP_synth_F0_csu"/>
</dbReference>
<keyword evidence="6 11" id="KW-0375">Hydrogen ion transport</keyword>
<evidence type="ECO:0000256" key="1">
    <source>
        <dbReference type="ARBA" id="ARBA00004141"/>
    </source>
</evidence>
<keyword evidence="3 11" id="KW-0813">Transport</keyword>
<dbReference type="EMBL" id="AP021874">
    <property type="protein sequence ID" value="BBO69979.1"/>
    <property type="molecule type" value="Genomic_DNA"/>
</dbReference>
<proteinExistence type="inferred from homology"/>
<comment type="function">
    <text evidence="11">Key component of the F(0) channel; it plays a direct role in translocation across the membrane. A homomeric c-ring of between 10-14 subunits forms the central stalk rotor element with the F(1) delta and epsilon subunits.</text>
</comment>
<evidence type="ECO:0000256" key="9">
    <source>
        <dbReference type="ARBA" id="ARBA00023121"/>
    </source>
</evidence>
<feature type="transmembrane region" description="Helical" evidence="11">
    <location>
        <begin position="137"/>
        <end position="160"/>
    </location>
</feature>
<keyword evidence="14" id="KW-1185">Reference proteome</keyword>
<dbReference type="InterPro" id="IPR035921">
    <property type="entry name" value="F/V-ATP_Csub_sf"/>
</dbReference>
<dbReference type="SUPFAM" id="SSF81333">
    <property type="entry name" value="F1F0 ATP synthase subunit C"/>
    <property type="match status" value="4"/>
</dbReference>
<dbReference type="CDD" id="cd18121">
    <property type="entry name" value="ATP-synt_Fo_c"/>
    <property type="match status" value="4"/>
</dbReference>
<evidence type="ECO:0000256" key="6">
    <source>
        <dbReference type="ARBA" id="ARBA00022781"/>
    </source>
</evidence>
<dbReference type="PRINTS" id="PR00124">
    <property type="entry name" value="ATPASEC"/>
</dbReference>
<dbReference type="AlphaFoldDB" id="A0A5K7YQ24"/>
<comment type="similarity">
    <text evidence="2 11">Belongs to the ATPase C chain family.</text>
</comment>
<feature type="transmembrane region" description="Helical" evidence="11">
    <location>
        <begin position="89"/>
        <end position="116"/>
    </location>
</feature>
<keyword evidence="11" id="KW-1003">Cell membrane</keyword>
<keyword evidence="5 11" id="KW-0812">Transmembrane</keyword>